<protein>
    <submittedName>
        <fullName evidence="3">FG-GAP-like repeat-containing protein</fullName>
    </submittedName>
</protein>
<name>A0ABW7SYH7_9ACTN</name>
<sequence>MTDRRQQAGAARLAALSIAGTVALAAALAVAMPTQAVAMPTQAVAAPTQALTPTPCDDNGGSRHVTRETALARARSWLSPKVPYSQQHCHRNQYGDYRMDCSGFLAMAWAIGGLGSDWWTGNLHLVTTPVARGSLTLGDALLRHTGDPAENHVALFVRWADSAQTMPVVIEQTGADSVEGTIERTWSSDKASVYTPVRYNGMVDADGISGGLGDVSGDGYADLLATKPDGTLHYYGNNINTNPDNRPYGDGRQIGTGWNGLNRIVSGDVSGDGYADVVGTKPDGTLWYYANNINTNPDNRPYTDGRQIGTGWTLFNRLTLGDVNGDGHADLVATKPDGTLWYYGNNINTNPDNRPYTDGRQIGTGWNQYNRIMAGDVTGDAHADLVATKPDGTLHYYGNNINTNPDNRPYTDGRQIGTGWNGFNRILIGDVTGDAHADLVATKPDGTLHYYGNNINTNPDNRPYTDGRQIGTGWNGFNRIF</sequence>
<evidence type="ECO:0000313" key="3">
    <source>
        <dbReference type="EMBL" id="MFI0797093.1"/>
    </source>
</evidence>
<dbReference type="InterPro" id="IPR028994">
    <property type="entry name" value="Integrin_alpha_N"/>
</dbReference>
<organism evidence="3 4">
    <name type="scientific">Micromonospora rubida</name>
    <dbReference type="NCBI Taxonomy" id="2697657"/>
    <lineage>
        <taxon>Bacteria</taxon>
        <taxon>Bacillati</taxon>
        <taxon>Actinomycetota</taxon>
        <taxon>Actinomycetes</taxon>
        <taxon>Micromonosporales</taxon>
        <taxon>Micromonosporaceae</taxon>
        <taxon>Micromonospora</taxon>
    </lineage>
</organism>
<dbReference type="Gene3D" id="2.115.10.10">
    <property type="entry name" value="Tachylectin 2"/>
    <property type="match status" value="2"/>
</dbReference>
<dbReference type="PANTHER" id="PTHR44103:SF1">
    <property type="entry name" value="PROPROTEIN CONVERTASE P"/>
    <property type="match status" value="1"/>
</dbReference>
<accession>A0ABW7SYH7</accession>
<keyword evidence="4" id="KW-1185">Reference proteome</keyword>
<keyword evidence="1" id="KW-0732">Signal</keyword>
<reference evidence="3 4" key="1">
    <citation type="submission" date="2024-10" db="EMBL/GenBank/DDBJ databases">
        <title>The Natural Products Discovery Center: Release of the First 8490 Sequenced Strains for Exploring Actinobacteria Biosynthetic Diversity.</title>
        <authorList>
            <person name="Kalkreuter E."/>
            <person name="Kautsar S.A."/>
            <person name="Yang D."/>
            <person name="Bader C.D."/>
            <person name="Teijaro C.N."/>
            <person name="Fluegel L."/>
            <person name="Davis C.M."/>
            <person name="Simpson J.R."/>
            <person name="Lauterbach L."/>
            <person name="Steele A.D."/>
            <person name="Gui C."/>
            <person name="Meng S."/>
            <person name="Li G."/>
            <person name="Viehrig K."/>
            <person name="Ye F."/>
            <person name="Su P."/>
            <person name="Kiefer A.F."/>
            <person name="Nichols A."/>
            <person name="Cepeda A.J."/>
            <person name="Yan W."/>
            <person name="Fan B."/>
            <person name="Jiang Y."/>
            <person name="Adhikari A."/>
            <person name="Zheng C.-J."/>
            <person name="Schuster L."/>
            <person name="Cowan T.M."/>
            <person name="Smanski M.J."/>
            <person name="Chevrette M.G."/>
            <person name="De Carvalho L.P.S."/>
            <person name="Shen B."/>
        </authorList>
    </citation>
    <scope>NUCLEOTIDE SEQUENCE [LARGE SCALE GENOMIC DNA]</scope>
    <source>
        <strain evidence="3 4">NPDC021253</strain>
    </source>
</reference>
<dbReference type="PANTHER" id="PTHR44103">
    <property type="entry name" value="PROPROTEIN CONVERTASE P"/>
    <property type="match status" value="1"/>
</dbReference>
<evidence type="ECO:0000259" key="2">
    <source>
        <dbReference type="Pfam" id="PF14517"/>
    </source>
</evidence>
<feature type="chain" id="PRO_5045301735" evidence="1">
    <location>
        <begin position="39"/>
        <end position="481"/>
    </location>
</feature>
<evidence type="ECO:0000313" key="4">
    <source>
        <dbReference type="Proteomes" id="UP001611075"/>
    </source>
</evidence>
<dbReference type="EMBL" id="JBIRPU010000045">
    <property type="protein sequence ID" value="MFI0797093.1"/>
    <property type="molecule type" value="Genomic_DNA"/>
</dbReference>
<dbReference type="Proteomes" id="UP001611075">
    <property type="component" value="Unassembled WGS sequence"/>
</dbReference>
<proteinExistence type="predicted"/>
<dbReference type="SUPFAM" id="SSF54001">
    <property type="entry name" value="Cysteine proteinases"/>
    <property type="match status" value="1"/>
</dbReference>
<feature type="domain" description="Tachylectin 2" evidence="2">
    <location>
        <begin position="227"/>
        <end position="375"/>
    </location>
</feature>
<dbReference type="Pfam" id="PF14517">
    <property type="entry name" value="Tachylectin"/>
    <property type="match status" value="1"/>
</dbReference>
<dbReference type="InterPro" id="IPR023294">
    <property type="entry name" value="Tachylectin2"/>
</dbReference>
<comment type="caution">
    <text evidence="3">The sequence shown here is derived from an EMBL/GenBank/DDBJ whole genome shotgun (WGS) entry which is preliminary data.</text>
</comment>
<dbReference type="Gene3D" id="3.90.1720.10">
    <property type="entry name" value="endopeptidase domain like (from Nostoc punctiforme)"/>
    <property type="match status" value="1"/>
</dbReference>
<gene>
    <name evidence="3" type="ORF">ACH4OY_31100</name>
</gene>
<dbReference type="SUPFAM" id="SSF69318">
    <property type="entry name" value="Integrin alpha N-terminal domain"/>
    <property type="match status" value="1"/>
</dbReference>
<evidence type="ECO:0000256" key="1">
    <source>
        <dbReference type="SAM" id="SignalP"/>
    </source>
</evidence>
<dbReference type="RefSeq" id="WP_396685797.1">
    <property type="nucleotide sequence ID" value="NZ_JBIRPU010000045.1"/>
</dbReference>
<feature type="signal peptide" evidence="1">
    <location>
        <begin position="1"/>
        <end position="38"/>
    </location>
</feature>
<dbReference type="InterPro" id="IPR038765">
    <property type="entry name" value="Papain-like_cys_pep_sf"/>
</dbReference>